<sequence length="59" mass="6960">MNIYVTIQARIRHFIASPLDHAVDRNMFMKDDKADIATWRRTMEEKGQGQRQDKENGKP</sequence>
<name>A0A2P2K326_RHIMU</name>
<dbReference type="AlphaFoldDB" id="A0A2P2K326"/>
<proteinExistence type="predicted"/>
<reference evidence="1" key="1">
    <citation type="submission" date="2018-02" db="EMBL/GenBank/DDBJ databases">
        <title>Rhizophora mucronata_Transcriptome.</title>
        <authorList>
            <person name="Meera S.P."/>
            <person name="Sreeshan A."/>
            <person name="Augustine A."/>
        </authorList>
    </citation>
    <scope>NUCLEOTIDE SEQUENCE</scope>
    <source>
        <tissue evidence="1">Leaf</tissue>
    </source>
</reference>
<evidence type="ECO:0000313" key="1">
    <source>
        <dbReference type="EMBL" id="MBX00120.1"/>
    </source>
</evidence>
<organism evidence="1">
    <name type="scientific">Rhizophora mucronata</name>
    <name type="common">Asiatic mangrove</name>
    <dbReference type="NCBI Taxonomy" id="61149"/>
    <lineage>
        <taxon>Eukaryota</taxon>
        <taxon>Viridiplantae</taxon>
        <taxon>Streptophyta</taxon>
        <taxon>Embryophyta</taxon>
        <taxon>Tracheophyta</taxon>
        <taxon>Spermatophyta</taxon>
        <taxon>Magnoliopsida</taxon>
        <taxon>eudicotyledons</taxon>
        <taxon>Gunneridae</taxon>
        <taxon>Pentapetalae</taxon>
        <taxon>rosids</taxon>
        <taxon>fabids</taxon>
        <taxon>Malpighiales</taxon>
        <taxon>Rhizophoraceae</taxon>
        <taxon>Rhizophora</taxon>
    </lineage>
</organism>
<dbReference type="EMBL" id="GGEC01019636">
    <property type="protein sequence ID" value="MBX00120.1"/>
    <property type="molecule type" value="Transcribed_RNA"/>
</dbReference>
<protein>
    <submittedName>
        <fullName evidence="1">Uncharacterized protein</fullName>
    </submittedName>
</protein>
<accession>A0A2P2K326</accession>